<dbReference type="Proteomes" id="UP001153709">
    <property type="component" value="Chromosome 7"/>
</dbReference>
<dbReference type="EC" id="2.7.1.26" evidence="3"/>
<dbReference type="PANTHER" id="PTHR22749">
    <property type="entry name" value="RIBOFLAVIN KINASE/FMN ADENYLYLTRANSFERASE"/>
    <property type="match status" value="1"/>
</dbReference>
<comment type="cofactor">
    <cofactor evidence="1">
        <name>Zn(2+)</name>
        <dbReference type="ChEBI" id="CHEBI:29105"/>
    </cofactor>
</comment>
<keyword evidence="6" id="KW-0288">FMN</keyword>
<evidence type="ECO:0000256" key="12">
    <source>
        <dbReference type="ARBA" id="ARBA00022840"/>
    </source>
</evidence>
<dbReference type="OrthoDB" id="276388at2759"/>
<protein>
    <recommendedName>
        <fullName evidence="4">Riboflavin kinase</fullName>
        <ecNumber evidence="3">2.7.1.26</ecNumber>
    </recommendedName>
    <alternativeName>
        <fullName evidence="16">ATP:riboflavin 5'-phosphotransferase</fullName>
    </alternativeName>
    <alternativeName>
        <fullName evidence="13">Flavokinase</fullName>
    </alternativeName>
</protein>
<evidence type="ECO:0000256" key="9">
    <source>
        <dbReference type="ARBA" id="ARBA00022741"/>
    </source>
</evidence>
<dbReference type="SUPFAM" id="SSF82114">
    <property type="entry name" value="Riboflavin kinase-like"/>
    <property type="match status" value="1"/>
</dbReference>
<comment type="function">
    <text evidence="15">Catalyzes the phosphorylation of riboflavin (vitamin B2) to form flavin-mononucleotide (FMN), hence rate-limiting enzyme in the synthesis of FAD. Essential for TNF-induced reactive oxygen species (ROS) production. Through its interaction with both TNFRSF1A and CYBA, physically and functionally couples TNFRSF1A to NADPH oxidase. TNF-activation of RFK may enhance the incorporation of FAD in NADPH oxidase, a critical step for the assembly and activation of NADPH oxidase.</text>
</comment>
<evidence type="ECO:0000256" key="5">
    <source>
        <dbReference type="ARBA" id="ARBA00022630"/>
    </source>
</evidence>
<dbReference type="InterPro" id="IPR015865">
    <property type="entry name" value="Riboflavin_kinase_bac/euk"/>
</dbReference>
<dbReference type="GO" id="GO:0005739">
    <property type="term" value="C:mitochondrion"/>
    <property type="evidence" value="ECO:0007669"/>
    <property type="project" value="TreeGrafter"/>
</dbReference>
<keyword evidence="7" id="KW-0808">Transferase</keyword>
<evidence type="ECO:0000256" key="2">
    <source>
        <dbReference type="ARBA" id="ARBA00005201"/>
    </source>
</evidence>
<evidence type="ECO:0000256" key="13">
    <source>
        <dbReference type="ARBA" id="ARBA00029789"/>
    </source>
</evidence>
<comment type="catalytic activity">
    <reaction evidence="14">
        <text>riboflavin + ATP = FMN + ADP + H(+)</text>
        <dbReference type="Rhea" id="RHEA:14357"/>
        <dbReference type="ChEBI" id="CHEBI:15378"/>
        <dbReference type="ChEBI" id="CHEBI:30616"/>
        <dbReference type="ChEBI" id="CHEBI:57986"/>
        <dbReference type="ChEBI" id="CHEBI:58210"/>
        <dbReference type="ChEBI" id="CHEBI:456216"/>
        <dbReference type="EC" id="2.7.1.26"/>
    </reaction>
    <physiologicalReaction direction="left-to-right" evidence="14">
        <dbReference type="Rhea" id="RHEA:14358"/>
    </physiologicalReaction>
</comment>
<evidence type="ECO:0000256" key="15">
    <source>
        <dbReference type="ARBA" id="ARBA00054097"/>
    </source>
</evidence>
<evidence type="ECO:0000256" key="11">
    <source>
        <dbReference type="ARBA" id="ARBA00022833"/>
    </source>
</evidence>
<name>A0A9N9T885_DIABA</name>
<dbReference type="Pfam" id="PF01687">
    <property type="entry name" value="Flavokinase"/>
    <property type="match status" value="1"/>
</dbReference>
<evidence type="ECO:0000256" key="10">
    <source>
        <dbReference type="ARBA" id="ARBA00022777"/>
    </source>
</evidence>
<keyword evidence="10" id="KW-0418">Kinase</keyword>
<dbReference type="GO" id="GO:0009231">
    <property type="term" value="P:riboflavin biosynthetic process"/>
    <property type="evidence" value="ECO:0007669"/>
    <property type="project" value="InterPro"/>
</dbReference>
<evidence type="ECO:0000256" key="16">
    <source>
        <dbReference type="ARBA" id="ARBA00077632"/>
    </source>
</evidence>
<evidence type="ECO:0000313" key="19">
    <source>
        <dbReference type="Proteomes" id="UP001153709"/>
    </source>
</evidence>
<dbReference type="PANTHER" id="PTHR22749:SF6">
    <property type="entry name" value="RIBOFLAVIN KINASE"/>
    <property type="match status" value="1"/>
</dbReference>
<evidence type="ECO:0000259" key="17">
    <source>
        <dbReference type="SMART" id="SM00904"/>
    </source>
</evidence>
<evidence type="ECO:0000256" key="6">
    <source>
        <dbReference type="ARBA" id="ARBA00022643"/>
    </source>
</evidence>
<accession>A0A9N9T885</accession>
<dbReference type="GO" id="GO:0008531">
    <property type="term" value="F:riboflavin kinase activity"/>
    <property type="evidence" value="ECO:0007669"/>
    <property type="project" value="UniProtKB-EC"/>
</dbReference>
<evidence type="ECO:0000256" key="3">
    <source>
        <dbReference type="ARBA" id="ARBA00012105"/>
    </source>
</evidence>
<keyword evidence="9" id="KW-0547">Nucleotide-binding</keyword>
<dbReference type="FunFam" id="2.40.30.30:FF:000002">
    <property type="entry name" value="Riboflavin kinase, putative"/>
    <property type="match status" value="1"/>
</dbReference>
<keyword evidence="12" id="KW-0067">ATP-binding</keyword>
<dbReference type="InterPro" id="IPR023465">
    <property type="entry name" value="Riboflavin_kinase_dom_sf"/>
</dbReference>
<feature type="domain" description="Riboflavin kinase" evidence="17">
    <location>
        <begin position="1"/>
        <end position="130"/>
    </location>
</feature>
<evidence type="ECO:0000256" key="14">
    <source>
        <dbReference type="ARBA" id="ARBA00050912"/>
    </source>
</evidence>
<keyword evidence="19" id="KW-1185">Reference proteome</keyword>
<organism evidence="18 19">
    <name type="scientific">Diabrotica balteata</name>
    <name type="common">Banded cucumber beetle</name>
    <dbReference type="NCBI Taxonomy" id="107213"/>
    <lineage>
        <taxon>Eukaryota</taxon>
        <taxon>Metazoa</taxon>
        <taxon>Ecdysozoa</taxon>
        <taxon>Arthropoda</taxon>
        <taxon>Hexapoda</taxon>
        <taxon>Insecta</taxon>
        <taxon>Pterygota</taxon>
        <taxon>Neoptera</taxon>
        <taxon>Endopterygota</taxon>
        <taxon>Coleoptera</taxon>
        <taxon>Polyphaga</taxon>
        <taxon>Cucujiformia</taxon>
        <taxon>Chrysomeloidea</taxon>
        <taxon>Chrysomelidae</taxon>
        <taxon>Galerucinae</taxon>
        <taxon>Diabroticina</taxon>
        <taxon>Diabroticites</taxon>
        <taxon>Diabrotica</taxon>
    </lineage>
</organism>
<keyword evidence="5" id="KW-0285">Flavoprotein</keyword>
<evidence type="ECO:0000313" key="18">
    <source>
        <dbReference type="EMBL" id="CAG9838452.1"/>
    </source>
</evidence>
<dbReference type="InterPro" id="IPR023468">
    <property type="entry name" value="Riboflavin_kinase"/>
</dbReference>
<evidence type="ECO:0000256" key="8">
    <source>
        <dbReference type="ARBA" id="ARBA00022723"/>
    </source>
</evidence>
<dbReference type="GO" id="GO:0005524">
    <property type="term" value="F:ATP binding"/>
    <property type="evidence" value="ECO:0007669"/>
    <property type="project" value="UniProtKB-KW"/>
</dbReference>
<keyword evidence="8" id="KW-0479">Metal-binding</keyword>
<keyword evidence="11" id="KW-0862">Zinc</keyword>
<reference evidence="18" key="1">
    <citation type="submission" date="2022-01" db="EMBL/GenBank/DDBJ databases">
        <authorList>
            <person name="King R."/>
        </authorList>
    </citation>
    <scope>NUCLEOTIDE SEQUENCE</scope>
</reference>
<dbReference type="EMBL" id="OU898282">
    <property type="protein sequence ID" value="CAG9838452.1"/>
    <property type="molecule type" value="Genomic_DNA"/>
</dbReference>
<sequence length="146" mass="16525">MPLPHFAKGEVVKGFGRGSKELGTPTANLPMEAVNQLPDDLDTGVYYGFASVNGGEVYKMVMSIGWNPFYKNKTKSMEVHVLHEFDSDFYGKEIRIVILGYLRQEKNFNSLEALIDAIKDDINQAREKLNAANFISYKTHSYFFTS</sequence>
<dbReference type="GO" id="GO:0046872">
    <property type="term" value="F:metal ion binding"/>
    <property type="evidence" value="ECO:0007669"/>
    <property type="project" value="UniProtKB-KW"/>
</dbReference>
<evidence type="ECO:0000256" key="1">
    <source>
        <dbReference type="ARBA" id="ARBA00001947"/>
    </source>
</evidence>
<dbReference type="AlphaFoldDB" id="A0A9N9T885"/>
<proteinExistence type="predicted"/>
<comment type="pathway">
    <text evidence="2">Cofactor biosynthesis; FMN biosynthesis; FMN from riboflavin (ATP route): step 1/1.</text>
</comment>
<gene>
    <name evidence="18" type="ORF">DIABBA_LOCUS11343</name>
</gene>
<evidence type="ECO:0000256" key="4">
    <source>
        <dbReference type="ARBA" id="ARBA00017394"/>
    </source>
</evidence>
<dbReference type="GO" id="GO:0009398">
    <property type="term" value="P:FMN biosynthetic process"/>
    <property type="evidence" value="ECO:0007669"/>
    <property type="project" value="TreeGrafter"/>
</dbReference>
<dbReference type="Gene3D" id="2.40.30.30">
    <property type="entry name" value="Riboflavin kinase-like"/>
    <property type="match status" value="1"/>
</dbReference>
<dbReference type="SMART" id="SM00904">
    <property type="entry name" value="Flavokinase"/>
    <property type="match status" value="1"/>
</dbReference>
<evidence type="ECO:0000256" key="7">
    <source>
        <dbReference type="ARBA" id="ARBA00022679"/>
    </source>
</evidence>